<feature type="domain" description="ATPase AAA-type core" evidence="1">
    <location>
        <begin position="60"/>
        <end position="155"/>
    </location>
</feature>
<gene>
    <name evidence="3" type="ORF">IB285_14895</name>
</gene>
<reference evidence="3 4" key="1">
    <citation type="submission" date="2020-09" db="EMBL/GenBank/DDBJ databases">
        <authorList>
            <person name="Yoon J.-W."/>
        </authorList>
    </citation>
    <scope>NUCLEOTIDE SEQUENCE [LARGE SCALE GENOMIC DNA]</scope>
    <source>
        <strain evidence="3 4">KMU-140</strain>
    </source>
</reference>
<evidence type="ECO:0000313" key="3">
    <source>
        <dbReference type="EMBL" id="MBD2843547.1"/>
    </source>
</evidence>
<name>A0ABR8KVW6_9SPHN</name>
<dbReference type="InterPro" id="IPR003959">
    <property type="entry name" value="ATPase_AAA_core"/>
</dbReference>
<dbReference type="Proteomes" id="UP000635384">
    <property type="component" value="Unassembled WGS sequence"/>
</dbReference>
<protein>
    <submittedName>
        <fullName evidence="3">AAA family ATPase</fullName>
    </submittedName>
</protein>
<dbReference type="CDD" id="cd01026">
    <property type="entry name" value="TOPRIM_OLD"/>
    <property type="match status" value="1"/>
</dbReference>
<evidence type="ECO:0000259" key="1">
    <source>
        <dbReference type="Pfam" id="PF13304"/>
    </source>
</evidence>
<dbReference type="InterPro" id="IPR034139">
    <property type="entry name" value="TOPRIM_OLD"/>
</dbReference>
<accession>A0ABR8KVW6</accession>
<dbReference type="InterPro" id="IPR027417">
    <property type="entry name" value="P-loop_NTPase"/>
</dbReference>
<dbReference type="SUPFAM" id="SSF52540">
    <property type="entry name" value="P-loop containing nucleoside triphosphate hydrolases"/>
    <property type="match status" value="1"/>
</dbReference>
<evidence type="ECO:0000259" key="2">
    <source>
        <dbReference type="Pfam" id="PF20469"/>
    </source>
</evidence>
<keyword evidence="4" id="KW-1185">Reference proteome</keyword>
<dbReference type="Pfam" id="PF20469">
    <property type="entry name" value="OLD-like_TOPRIM"/>
    <property type="match status" value="1"/>
</dbReference>
<feature type="domain" description="OLD protein-like TOPRIM" evidence="2">
    <location>
        <begin position="204"/>
        <end position="267"/>
    </location>
</feature>
<evidence type="ECO:0000313" key="4">
    <source>
        <dbReference type="Proteomes" id="UP000635384"/>
    </source>
</evidence>
<proteinExistence type="predicted"/>
<comment type="caution">
    <text evidence="3">The sequence shown here is derived from an EMBL/GenBank/DDBJ whole genome shotgun (WGS) entry which is preliminary data.</text>
</comment>
<dbReference type="EMBL" id="JACXLC010000001">
    <property type="protein sequence ID" value="MBD2843547.1"/>
    <property type="molecule type" value="Genomic_DNA"/>
</dbReference>
<dbReference type="Pfam" id="PF13304">
    <property type="entry name" value="AAA_21"/>
    <property type="match status" value="1"/>
</dbReference>
<dbReference type="InterPro" id="IPR051396">
    <property type="entry name" value="Bact_Antivir_Def_Nuclease"/>
</dbReference>
<dbReference type="PANTHER" id="PTHR43581">
    <property type="entry name" value="ATP/GTP PHOSPHATASE"/>
    <property type="match status" value="1"/>
</dbReference>
<sequence>MQERVDELDAVKWITDNLETNWARLHEGVHMQKPRLTVLSQEFTQIIRSLTAKVGPAPEGRERGIEELSEGQTSLFFLALSATLAQLEAEIANGTPPDGFSDLDISPPALTIYAVEEPENHLAPFYISRLMAVLADLCQGVQAMGLVTSHSPAILRRVPPESIRHFRLDSDACVSRVNTIAFDAEKDTEKFIRQAVHSQPEIYFAKLVILGEGDSEDIVIPRIAKALGVDLDPSFVSFAPLGGRHVNHFWRLLNCLKIPFLTLLDFDLGRHGAGPLRLKYAYDQFSKLEDIEVPDWVKGDPDTANYWRTRKEAGIRLWRKWMTDRGVHYSYPLDLDMMMVRAFPDAYEVEGMGDPDDLEKLLASVFGKGDGMEAYEEKAPEEDHPTDLELAGYDYWFKKRSKPASHIEVLAKLTDEEIVANCPEPLRLLIEQANEILNGPQPDDLDGLL</sequence>
<organism evidence="3 4">
    <name type="scientific">Erythrobacter rubeus</name>
    <dbReference type="NCBI Taxonomy" id="2760803"/>
    <lineage>
        <taxon>Bacteria</taxon>
        <taxon>Pseudomonadati</taxon>
        <taxon>Pseudomonadota</taxon>
        <taxon>Alphaproteobacteria</taxon>
        <taxon>Sphingomonadales</taxon>
        <taxon>Erythrobacteraceae</taxon>
        <taxon>Erythrobacter/Porphyrobacter group</taxon>
        <taxon>Erythrobacter</taxon>
    </lineage>
</organism>
<dbReference type="PANTHER" id="PTHR43581:SF2">
    <property type="entry name" value="EXCINUCLEASE ATPASE SUBUNIT"/>
    <property type="match status" value="1"/>
</dbReference>
<dbReference type="Gene3D" id="3.40.50.300">
    <property type="entry name" value="P-loop containing nucleotide triphosphate hydrolases"/>
    <property type="match status" value="1"/>
</dbReference>